<sequence length="128" mass="15626">MVIIQILHRSLLGYVLSIYIKYYLKKYLFKIKIVSGKHLKYKYRVHTYFIIKSSFLKSEQVDELLKEIRMRYVQSHIILIGSHINYEEIYKNHYRVFGVIDTTTNQSFKFIRDQIHFYLDELYGPKHL</sequence>
<dbReference type="Proteomes" id="UP000072083">
    <property type="component" value="Unassembled WGS sequence"/>
</dbReference>
<gene>
    <name evidence="1" type="ORF">ERS132406_00535</name>
</gene>
<accession>A0A0Z8EP11</accession>
<dbReference type="EMBL" id="FIGZ01000003">
    <property type="protein sequence ID" value="CYU65425.1"/>
    <property type="molecule type" value="Genomic_DNA"/>
</dbReference>
<evidence type="ECO:0000313" key="1">
    <source>
        <dbReference type="EMBL" id="CYU65425.1"/>
    </source>
</evidence>
<name>A0A0Z8EP11_STRSU</name>
<proteinExistence type="predicted"/>
<dbReference type="AlphaFoldDB" id="A0A0Z8EP11"/>
<reference evidence="1 2" key="1">
    <citation type="submission" date="2016-02" db="EMBL/GenBank/DDBJ databases">
        <authorList>
            <consortium name="Pathogen Informatics"/>
        </authorList>
    </citation>
    <scope>NUCLEOTIDE SEQUENCE [LARGE SCALE GENOMIC DNA]</scope>
    <source>
        <strain evidence="1 2">LSS44</strain>
    </source>
</reference>
<protein>
    <submittedName>
        <fullName evidence="1">Uncharacterized protein</fullName>
    </submittedName>
</protein>
<evidence type="ECO:0000313" key="2">
    <source>
        <dbReference type="Proteomes" id="UP000072083"/>
    </source>
</evidence>
<organism evidence="1 2">
    <name type="scientific">Streptococcus suis</name>
    <dbReference type="NCBI Taxonomy" id="1307"/>
    <lineage>
        <taxon>Bacteria</taxon>
        <taxon>Bacillati</taxon>
        <taxon>Bacillota</taxon>
        <taxon>Bacilli</taxon>
        <taxon>Lactobacillales</taxon>
        <taxon>Streptococcaceae</taxon>
        <taxon>Streptococcus</taxon>
    </lineage>
</organism>
<dbReference type="RefSeq" id="WP_014638214.1">
    <property type="nucleotide sequence ID" value="NZ_CEEJ01000153.1"/>
</dbReference>